<reference evidence="2 3" key="1">
    <citation type="journal article" date="2016" name="Nat. Commun.">
        <title>Thousands of microbial genomes shed light on interconnected biogeochemical processes in an aquifer system.</title>
        <authorList>
            <person name="Anantharaman K."/>
            <person name="Brown C.T."/>
            <person name="Hug L.A."/>
            <person name="Sharon I."/>
            <person name="Castelle C.J."/>
            <person name="Probst A.J."/>
            <person name="Thomas B.C."/>
            <person name="Singh A."/>
            <person name="Wilkins M.J."/>
            <person name="Karaoz U."/>
            <person name="Brodie E.L."/>
            <person name="Williams K.H."/>
            <person name="Hubbard S.S."/>
            <person name="Banfield J.F."/>
        </authorList>
    </citation>
    <scope>NUCLEOTIDE SEQUENCE [LARGE SCALE GENOMIC DNA]</scope>
</reference>
<evidence type="ECO:0000256" key="1">
    <source>
        <dbReference type="SAM" id="Phobius"/>
    </source>
</evidence>
<dbReference type="EMBL" id="MFGC01000052">
    <property type="protein sequence ID" value="OGF26449.1"/>
    <property type="molecule type" value="Genomic_DNA"/>
</dbReference>
<proteinExistence type="predicted"/>
<organism evidence="2 3">
    <name type="scientific">Candidatus Falkowbacteria bacterium RIFOXYA2_FULL_47_9</name>
    <dbReference type="NCBI Taxonomy" id="1797995"/>
    <lineage>
        <taxon>Bacteria</taxon>
        <taxon>Candidatus Falkowiibacteriota</taxon>
    </lineage>
</organism>
<evidence type="ECO:0000313" key="3">
    <source>
        <dbReference type="Proteomes" id="UP000178925"/>
    </source>
</evidence>
<evidence type="ECO:0000313" key="2">
    <source>
        <dbReference type="EMBL" id="OGF26449.1"/>
    </source>
</evidence>
<sequence>MSNQEWSVAVYIMGFVLECILKALTCKALNLATYPEIKSTKHEKIKSYFLTHDFDMLLIISGTSQIFGLSGEGASSWSGFTQEYTKSGAWTNIRYDVLSRFDEKKAKSLYAYLTAPPDGIIPILESKKLW</sequence>
<comment type="caution">
    <text evidence="2">The sequence shown here is derived from an EMBL/GenBank/DDBJ whole genome shotgun (WGS) entry which is preliminary data.</text>
</comment>
<keyword evidence="1" id="KW-1133">Transmembrane helix</keyword>
<dbReference type="Proteomes" id="UP000178925">
    <property type="component" value="Unassembled WGS sequence"/>
</dbReference>
<protein>
    <submittedName>
        <fullName evidence="2">Uncharacterized protein</fullName>
    </submittedName>
</protein>
<feature type="transmembrane region" description="Helical" evidence="1">
    <location>
        <begin position="6"/>
        <end position="24"/>
    </location>
</feature>
<gene>
    <name evidence="2" type="ORF">A2242_02470</name>
</gene>
<dbReference type="AlphaFoldDB" id="A0A1F5SIG6"/>
<keyword evidence="1" id="KW-0812">Transmembrane</keyword>
<name>A0A1F5SIG6_9BACT</name>
<keyword evidence="1" id="KW-0472">Membrane</keyword>
<accession>A0A1F5SIG6</accession>